<evidence type="ECO:0000313" key="2">
    <source>
        <dbReference type="EMBL" id="GBP65789.1"/>
    </source>
</evidence>
<dbReference type="Proteomes" id="UP000299102">
    <property type="component" value="Unassembled WGS sequence"/>
</dbReference>
<evidence type="ECO:0000256" key="1">
    <source>
        <dbReference type="SAM" id="MobiDB-lite"/>
    </source>
</evidence>
<dbReference type="EMBL" id="BGZK01000939">
    <property type="protein sequence ID" value="GBP65789.1"/>
    <property type="molecule type" value="Genomic_DNA"/>
</dbReference>
<feature type="region of interest" description="Disordered" evidence="1">
    <location>
        <begin position="1"/>
        <end position="20"/>
    </location>
</feature>
<dbReference type="AlphaFoldDB" id="A0A4C1XUB9"/>
<protein>
    <submittedName>
        <fullName evidence="2">Uncharacterized protein</fullName>
    </submittedName>
</protein>
<accession>A0A4C1XUB9</accession>
<evidence type="ECO:0000313" key="3">
    <source>
        <dbReference type="Proteomes" id="UP000299102"/>
    </source>
</evidence>
<keyword evidence="3" id="KW-1185">Reference proteome</keyword>
<gene>
    <name evidence="2" type="ORF">EVAR_30847_1</name>
</gene>
<organism evidence="2 3">
    <name type="scientific">Eumeta variegata</name>
    <name type="common">Bagworm moth</name>
    <name type="synonym">Eumeta japonica</name>
    <dbReference type="NCBI Taxonomy" id="151549"/>
    <lineage>
        <taxon>Eukaryota</taxon>
        <taxon>Metazoa</taxon>
        <taxon>Ecdysozoa</taxon>
        <taxon>Arthropoda</taxon>
        <taxon>Hexapoda</taxon>
        <taxon>Insecta</taxon>
        <taxon>Pterygota</taxon>
        <taxon>Neoptera</taxon>
        <taxon>Endopterygota</taxon>
        <taxon>Lepidoptera</taxon>
        <taxon>Glossata</taxon>
        <taxon>Ditrysia</taxon>
        <taxon>Tineoidea</taxon>
        <taxon>Psychidae</taxon>
        <taxon>Oiketicinae</taxon>
        <taxon>Eumeta</taxon>
    </lineage>
</organism>
<feature type="region of interest" description="Disordered" evidence="1">
    <location>
        <begin position="44"/>
        <end position="111"/>
    </location>
</feature>
<name>A0A4C1XUB9_EUMVA</name>
<sequence length="175" mass="19301">MTEREAARGGRAAGGGRVTYCKSNKQYGQYISALSGVGRARDPLLIAEPPAPPHRYALGSSAAIRSRPPDTSRRRPHRSRAPPPPGAARRGRQNRRSTSDTHADTPSSSARVVPHALTANALHFLEYIAYITNPLVQLSAPSDDIRCTFVLALWTTTKTLQRQRELHYLFPKFAF</sequence>
<comment type="caution">
    <text evidence="2">The sequence shown here is derived from an EMBL/GenBank/DDBJ whole genome shotgun (WGS) entry which is preliminary data.</text>
</comment>
<proteinExistence type="predicted"/>
<reference evidence="2 3" key="1">
    <citation type="journal article" date="2019" name="Commun. Biol.">
        <title>The bagworm genome reveals a unique fibroin gene that provides high tensile strength.</title>
        <authorList>
            <person name="Kono N."/>
            <person name="Nakamura H."/>
            <person name="Ohtoshi R."/>
            <person name="Tomita M."/>
            <person name="Numata K."/>
            <person name="Arakawa K."/>
        </authorList>
    </citation>
    <scope>NUCLEOTIDE SEQUENCE [LARGE SCALE GENOMIC DNA]</scope>
</reference>